<keyword evidence="4 6" id="KW-0720">Serine protease</keyword>
<comment type="caution">
    <text evidence="13">The sequence shown here is derived from an EMBL/GenBank/DDBJ whole genome shotgun (WGS) entry which is preliminary data.</text>
</comment>
<dbReference type="InterPro" id="IPR045051">
    <property type="entry name" value="SBT"/>
</dbReference>
<reference evidence="13 14" key="1">
    <citation type="submission" date="2023-12" db="EMBL/GenBank/DDBJ databases">
        <title>Whole-genome sequencing of halo(alkali)philic microorganisms from hypersaline lakes.</title>
        <authorList>
            <person name="Sorokin D.Y."/>
            <person name="Merkel A.Y."/>
            <person name="Messina E."/>
            <person name="Yakimov M."/>
        </authorList>
    </citation>
    <scope>NUCLEOTIDE SEQUENCE [LARGE SCALE GENOMIC DNA]</scope>
    <source>
        <strain evidence="13 14">AB-CW1</strain>
    </source>
</reference>
<dbReference type="Gene3D" id="3.30.70.80">
    <property type="entry name" value="Peptidase S8 propeptide/proteinase inhibitor I9"/>
    <property type="match status" value="1"/>
</dbReference>
<keyword evidence="2 6" id="KW-0645">Protease</keyword>
<dbReference type="Pfam" id="PF02225">
    <property type="entry name" value="PA"/>
    <property type="match status" value="1"/>
</dbReference>
<evidence type="ECO:0000256" key="4">
    <source>
        <dbReference type="ARBA" id="ARBA00022825"/>
    </source>
</evidence>
<evidence type="ECO:0000259" key="11">
    <source>
        <dbReference type="Pfam" id="PF05922"/>
    </source>
</evidence>
<feature type="domain" description="Subtilisin-like protease fibronectin type-III" evidence="12">
    <location>
        <begin position="694"/>
        <end position="784"/>
    </location>
</feature>
<dbReference type="InterPro" id="IPR010259">
    <property type="entry name" value="S8pro/Inhibitor_I9"/>
</dbReference>
<organism evidence="13 14">
    <name type="scientific">Natronospira elongata</name>
    <dbReference type="NCBI Taxonomy" id="3110268"/>
    <lineage>
        <taxon>Bacteria</taxon>
        <taxon>Pseudomonadati</taxon>
        <taxon>Pseudomonadota</taxon>
        <taxon>Gammaproteobacteria</taxon>
        <taxon>Natronospirales</taxon>
        <taxon>Natronospiraceae</taxon>
        <taxon>Natronospira</taxon>
    </lineage>
</organism>
<dbReference type="GO" id="GO:0004252">
    <property type="term" value="F:serine-type endopeptidase activity"/>
    <property type="evidence" value="ECO:0007669"/>
    <property type="project" value="UniProtKB-UniRule"/>
</dbReference>
<sequence>MRSKQRGLMDRMAVILGAVALVAVSAASQALAGPVEVRHFVGEEDREAIRAGWHTDKALYLVRLDDKPLALYRGGNPELAATSPAVRGQAGINLQSDASQSYLSHLDQQRDSFLDRLSEVLGREIEPVHVFRLANNGFTARMTPAEAEQLARVPGVRLVERDHQVELLTDAGPGWIGAPAIWDGSAVSGHAGSQGEGIVFAIIDTGIDPWNPSFAAQASDGYSHENPLGSGNFLGNCAGDDPAESMCNDKLIGMYGYPEIMGGSPVDIDGHGSHVAGTAAGNPVDVDFIGDEPTSIQGVAPRGNIISYNACCEISTLTQAMEDVVEDFDAILQVSPDTRMVMNYSIGLDAQISPWARFDSMGILSMREAGIFPAVAAGNSGPGDATIGVPALAPWAVAVANSTHDRIIQDPMPSVSGPGDVPDELQDLEAVPGDGPLVTGLDDKELIWAGDVDPGNERGCEAFAQGDFSGAIAVMERGDCVFSDKINHAADAGAVFVLMINNEPGELIVMGMEEPVSIPSMMISDVDGAAVVDWIQDHADPTMSVSEPGISHDPDEADRLNPSSSRGPVEVVPGRLGPDLAAPGTFILAPVAGDENQSVFGALTGTSMASPHVAGAAGLLMAVRPDWTAGEVKSALMLSAQPELLEFDGTEATPFGRGAGRVDLNRAANVGFVLDETAANFDAANPALGGNPGQLNLASFSTAGCDASCTLTRTLRGTAEGGSFEVIVEEPDGVTIDVEPSSFSIAEGETVELTVTFSDLDQAESTEGRIHFVSDNDGLDLQMPVVLGGFLAQVSGSVQDIPSDRPTTVVIFREDADGDLEEAGVQQFIGPGTAQFSFSLSPEPFYPAVAAFADGYDIAINDNNGQGFDLEPGEEVSDVSLSLVPMPFEIEAELESTTAGGGVINYEITTNGWAFTYELHAVDHDSGDRSLVTSGSVTDVAATELLELEATGLLCSRDYTLELTVSNSEVDAAPDQNEISLTTERCVPGSGGGGCSMSGADRSDPLLPALLLLALIGLAGRRRFG</sequence>
<dbReference type="Gene3D" id="3.40.50.200">
    <property type="entry name" value="Peptidase S8/S53 domain"/>
    <property type="match status" value="1"/>
</dbReference>
<evidence type="ECO:0000256" key="3">
    <source>
        <dbReference type="ARBA" id="ARBA00022801"/>
    </source>
</evidence>
<dbReference type="Pfam" id="PF17766">
    <property type="entry name" value="fn3_6"/>
    <property type="match status" value="1"/>
</dbReference>
<evidence type="ECO:0000313" key="14">
    <source>
        <dbReference type="Proteomes" id="UP001302316"/>
    </source>
</evidence>
<feature type="domain" description="Peptidase S8/S53" evidence="9">
    <location>
        <begin position="195"/>
        <end position="649"/>
    </location>
</feature>
<dbReference type="InterPro" id="IPR015500">
    <property type="entry name" value="Peptidase_S8_subtilisin-rel"/>
</dbReference>
<comment type="similarity">
    <text evidence="1 6">Belongs to the peptidase S8 family.</text>
</comment>
<keyword evidence="3 6" id="KW-0378">Hydrolase</keyword>
<keyword evidence="8" id="KW-0732">Signal</keyword>
<dbReference type="SUPFAM" id="SSF52025">
    <property type="entry name" value="PA domain"/>
    <property type="match status" value="1"/>
</dbReference>
<name>A0AAP6JIW8_9GAMM</name>
<protein>
    <submittedName>
        <fullName evidence="13">S8 family serine peptidase</fullName>
    </submittedName>
</protein>
<evidence type="ECO:0000256" key="6">
    <source>
        <dbReference type="PROSITE-ProRule" id="PRU01240"/>
    </source>
</evidence>
<feature type="active site" description="Charge relay system" evidence="5 6">
    <location>
        <position position="271"/>
    </location>
</feature>
<dbReference type="PRINTS" id="PR00723">
    <property type="entry name" value="SUBTILISIN"/>
</dbReference>
<dbReference type="Pfam" id="PF05922">
    <property type="entry name" value="Inhibitor_I9"/>
    <property type="match status" value="1"/>
</dbReference>
<feature type="signal peptide" evidence="8">
    <location>
        <begin position="1"/>
        <end position="32"/>
    </location>
</feature>
<dbReference type="PROSITE" id="PS51892">
    <property type="entry name" value="SUBTILASE"/>
    <property type="match status" value="1"/>
</dbReference>
<evidence type="ECO:0000256" key="8">
    <source>
        <dbReference type="SAM" id="SignalP"/>
    </source>
</evidence>
<dbReference type="Pfam" id="PF00082">
    <property type="entry name" value="Peptidase_S8"/>
    <property type="match status" value="1"/>
</dbReference>
<dbReference type="RefSeq" id="WP_346052148.1">
    <property type="nucleotide sequence ID" value="NZ_JAYGII010000021.1"/>
</dbReference>
<evidence type="ECO:0000259" key="12">
    <source>
        <dbReference type="Pfam" id="PF17766"/>
    </source>
</evidence>
<dbReference type="InterPro" id="IPR023828">
    <property type="entry name" value="Peptidase_S8_Ser-AS"/>
</dbReference>
<dbReference type="PROSITE" id="PS00138">
    <property type="entry name" value="SUBTILASE_SER"/>
    <property type="match status" value="1"/>
</dbReference>
<evidence type="ECO:0000256" key="5">
    <source>
        <dbReference type="PIRSR" id="PIRSR615500-1"/>
    </source>
</evidence>
<feature type="domain" description="PA" evidence="10">
    <location>
        <begin position="456"/>
        <end position="530"/>
    </location>
</feature>
<proteinExistence type="inferred from homology"/>
<dbReference type="AlphaFoldDB" id="A0AAP6JIW8"/>
<dbReference type="Gene3D" id="3.50.30.30">
    <property type="match status" value="1"/>
</dbReference>
<dbReference type="InterPro" id="IPR000209">
    <property type="entry name" value="Peptidase_S8/S53_dom"/>
</dbReference>
<dbReference type="InterPro" id="IPR037045">
    <property type="entry name" value="S8pro/Inhibitor_I9_sf"/>
</dbReference>
<feature type="chain" id="PRO_5042817446" evidence="8">
    <location>
        <begin position="33"/>
        <end position="1025"/>
    </location>
</feature>
<dbReference type="NCBIfam" id="NF033191">
    <property type="entry name" value="JDVT-CTERM"/>
    <property type="match status" value="1"/>
</dbReference>
<dbReference type="GO" id="GO:0006508">
    <property type="term" value="P:proteolysis"/>
    <property type="evidence" value="ECO:0007669"/>
    <property type="project" value="UniProtKB-KW"/>
</dbReference>
<dbReference type="InterPro" id="IPR041469">
    <property type="entry name" value="Subtilisin-like_FN3"/>
</dbReference>
<dbReference type="Gene3D" id="2.60.40.2310">
    <property type="match status" value="1"/>
</dbReference>
<evidence type="ECO:0000256" key="2">
    <source>
        <dbReference type="ARBA" id="ARBA00022670"/>
    </source>
</evidence>
<evidence type="ECO:0000256" key="1">
    <source>
        <dbReference type="ARBA" id="ARBA00011073"/>
    </source>
</evidence>
<dbReference type="CDD" id="cd04818">
    <property type="entry name" value="PA_subtilisin_1"/>
    <property type="match status" value="1"/>
</dbReference>
<dbReference type="PANTHER" id="PTHR10795">
    <property type="entry name" value="PROPROTEIN CONVERTASE SUBTILISIN/KEXIN"/>
    <property type="match status" value="1"/>
</dbReference>
<dbReference type="InterPro" id="IPR046450">
    <property type="entry name" value="PA_dom_sf"/>
</dbReference>
<dbReference type="Proteomes" id="UP001302316">
    <property type="component" value="Unassembled WGS sequence"/>
</dbReference>
<evidence type="ECO:0000259" key="9">
    <source>
        <dbReference type="Pfam" id="PF00082"/>
    </source>
</evidence>
<dbReference type="InterPro" id="IPR003137">
    <property type="entry name" value="PA_domain"/>
</dbReference>
<evidence type="ECO:0000313" key="13">
    <source>
        <dbReference type="EMBL" id="MEA5446124.1"/>
    </source>
</evidence>
<gene>
    <name evidence="13" type="ORF">VCB98_09865</name>
</gene>
<dbReference type="SUPFAM" id="SSF52743">
    <property type="entry name" value="Subtilisin-like"/>
    <property type="match status" value="1"/>
</dbReference>
<feature type="compositionally biased region" description="Basic and acidic residues" evidence="7">
    <location>
        <begin position="550"/>
        <end position="559"/>
    </location>
</feature>
<dbReference type="EMBL" id="JAYGII010000021">
    <property type="protein sequence ID" value="MEA5446124.1"/>
    <property type="molecule type" value="Genomic_DNA"/>
</dbReference>
<dbReference type="InterPro" id="IPR022398">
    <property type="entry name" value="Peptidase_S8_His-AS"/>
</dbReference>
<keyword evidence="14" id="KW-1185">Reference proteome</keyword>
<evidence type="ECO:0000259" key="10">
    <source>
        <dbReference type="Pfam" id="PF02225"/>
    </source>
</evidence>
<feature type="active site" description="Charge relay system" evidence="5 6">
    <location>
        <position position="204"/>
    </location>
</feature>
<dbReference type="PROSITE" id="PS00137">
    <property type="entry name" value="SUBTILASE_HIS"/>
    <property type="match status" value="1"/>
</dbReference>
<evidence type="ECO:0000256" key="7">
    <source>
        <dbReference type="SAM" id="MobiDB-lite"/>
    </source>
</evidence>
<feature type="domain" description="Inhibitor I9" evidence="11">
    <location>
        <begin position="103"/>
        <end position="167"/>
    </location>
</feature>
<feature type="active site" description="Charge relay system" evidence="5 6">
    <location>
        <position position="607"/>
    </location>
</feature>
<dbReference type="InterPro" id="IPR036852">
    <property type="entry name" value="Peptidase_S8/S53_dom_sf"/>
</dbReference>
<accession>A0AAP6JIW8</accession>
<feature type="region of interest" description="Disordered" evidence="7">
    <location>
        <begin position="541"/>
        <end position="569"/>
    </location>
</feature>